<accession>A0ABU1I8Q4</accession>
<dbReference type="Pfam" id="PF03692">
    <property type="entry name" value="CxxCxxCC"/>
    <property type="match status" value="1"/>
</dbReference>
<organism evidence="2 3">
    <name type="scientific">Paracidovorax wautersii</name>
    <dbReference type="NCBI Taxonomy" id="1177982"/>
    <lineage>
        <taxon>Bacteria</taxon>
        <taxon>Pseudomonadati</taxon>
        <taxon>Pseudomonadota</taxon>
        <taxon>Betaproteobacteria</taxon>
        <taxon>Burkholderiales</taxon>
        <taxon>Comamonadaceae</taxon>
        <taxon>Paracidovorax</taxon>
    </lineage>
</organism>
<dbReference type="PANTHER" id="PTHR35866">
    <property type="entry name" value="PUTATIVE-RELATED"/>
    <property type="match status" value="1"/>
</dbReference>
<evidence type="ECO:0000313" key="2">
    <source>
        <dbReference type="EMBL" id="MDR6213611.1"/>
    </source>
</evidence>
<sequence length="140" mass="15957">MRSPISIVDVDRLDTWSRYRAGLCDTCAANCCTMPLEVQLSDLVRLGLVDAFEAEHEEPRHIAKRLQKARLIDHFNHKNVVFTMARRASGDCHFLDANTRRCTVYEQRPDTCRLHPQKKSPKPGYCAYGATSAAQRGRPR</sequence>
<protein>
    <submittedName>
        <fullName evidence="2">Fe-S-cluster containining protein</fullName>
    </submittedName>
</protein>
<name>A0ABU1I8Q4_9BURK</name>
<keyword evidence="3" id="KW-1185">Reference proteome</keyword>
<evidence type="ECO:0000256" key="1">
    <source>
        <dbReference type="SAM" id="MobiDB-lite"/>
    </source>
</evidence>
<dbReference type="PANTHER" id="PTHR35866:SF1">
    <property type="entry name" value="YKGJ FAMILY CYSTEINE CLUSTER PROTEIN"/>
    <property type="match status" value="1"/>
</dbReference>
<dbReference type="InterPro" id="IPR005358">
    <property type="entry name" value="Puta_zinc/iron-chelating_dom"/>
</dbReference>
<dbReference type="RefSeq" id="WP_309827213.1">
    <property type="nucleotide sequence ID" value="NZ_JAVIZX010000001.1"/>
</dbReference>
<gene>
    <name evidence="2" type="ORF">QE399_001300</name>
</gene>
<comment type="caution">
    <text evidence="2">The sequence shown here is derived from an EMBL/GenBank/DDBJ whole genome shotgun (WGS) entry which is preliminary data.</text>
</comment>
<feature type="region of interest" description="Disordered" evidence="1">
    <location>
        <begin position="118"/>
        <end position="140"/>
    </location>
</feature>
<dbReference type="EMBL" id="JAVIZX010000001">
    <property type="protein sequence ID" value="MDR6213611.1"/>
    <property type="molecule type" value="Genomic_DNA"/>
</dbReference>
<dbReference type="Proteomes" id="UP001267710">
    <property type="component" value="Unassembled WGS sequence"/>
</dbReference>
<proteinExistence type="predicted"/>
<evidence type="ECO:0000313" key="3">
    <source>
        <dbReference type="Proteomes" id="UP001267710"/>
    </source>
</evidence>
<reference evidence="2 3" key="1">
    <citation type="submission" date="2023-08" db="EMBL/GenBank/DDBJ databases">
        <title>Functional and genomic diversity of the sorghum phyllosphere microbiome.</title>
        <authorList>
            <person name="Shade A."/>
        </authorList>
    </citation>
    <scope>NUCLEOTIDE SEQUENCE [LARGE SCALE GENOMIC DNA]</scope>
    <source>
        <strain evidence="2 3">SORGH_AS_0335</strain>
    </source>
</reference>